<comment type="subcellular location">
    <subcellularLocation>
        <location evidence="1">Cell membrane</location>
        <topology evidence="1">Multi-pass membrane protein</topology>
    </subcellularLocation>
</comment>
<dbReference type="InterPro" id="IPR043128">
    <property type="entry name" value="Rev_trsase/Diguanyl_cyclase"/>
</dbReference>
<dbReference type="Pfam" id="PF00563">
    <property type="entry name" value="EAL"/>
    <property type="match status" value="1"/>
</dbReference>
<evidence type="ECO:0008006" key="11">
    <source>
        <dbReference type="Google" id="ProtNLM"/>
    </source>
</evidence>
<dbReference type="CDD" id="cd12915">
    <property type="entry name" value="PDC2_DGC_like"/>
    <property type="match status" value="1"/>
</dbReference>
<dbReference type="CDD" id="cd01949">
    <property type="entry name" value="GGDEF"/>
    <property type="match status" value="1"/>
</dbReference>
<evidence type="ECO:0000256" key="5">
    <source>
        <dbReference type="ARBA" id="ARBA00023136"/>
    </source>
</evidence>
<proteinExistence type="predicted"/>
<dbReference type="Pfam" id="PF02743">
    <property type="entry name" value="dCache_1"/>
    <property type="match status" value="1"/>
</dbReference>
<evidence type="ECO:0000256" key="4">
    <source>
        <dbReference type="ARBA" id="ARBA00022989"/>
    </source>
</evidence>
<dbReference type="Pfam" id="PF00990">
    <property type="entry name" value="GGDEF"/>
    <property type="match status" value="1"/>
</dbReference>
<dbReference type="FunFam" id="3.30.70.270:FF:000001">
    <property type="entry name" value="Diguanylate cyclase domain protein"/>
    <property type="match status" value="1"/>
</dbReference>
<dbReference type="InterPro" id="IPR035919">
    <property type="entry name" value="EAL_sf"/>
</dbReference>
<evidence type="ECO:0000313" key="10">
    <source>
        <dbReference type="Proteomes" id="UP000266934"/>
    </source>
</evidence>
<evidence type="ECO:0000256" key="3">
    <source>
        <dbReference type="ARBA" id="ARBA00022692"/>
    </source>
</evidence>
<dbReference type="SMART" id="SM00267">
    <property type="entry name" value="GGDEF"/>
    <property type="match status" value="1"/>
</dbReference>
<dbReference type="InterPro" id="IPR033479">
    <property type="entry name" value="dCache_1"/>
</dbReference>
<keyword evidence="2" id="KW-1003">Cell membrane</keyword>
<keyword evidence="4 6" id="KW-1133">Transmembrane helix</keyword>
<reference evidence="9 10" key="1">
    <citation type="submission" date="2018-08" db="EMBL/GenBank/DDBJ databases">
        <title>Complete genome sequencing of Blastochloris tepida GI.</title>
        <authorList>
            <person name="Tsukatani Y."/>
            <person name="Mori H."/>
        </authorList>
    </citation>
    <scope>NUCLEOTIDE SEQUENCE [LARGE SCALE GENOMIC DNA]</scope>
    <source>
        <strain evidence="9 10">GI</strain>
    </source>
</reference>
<accession>A0A348G338</accession>
<dbReference type="InterPro" id="IPR035965">
    <property type="entry name" value="PAS-like_dom_sf"/>
</dbReference>
<dbReference type="InterPro" id="IPR001633">
    <property type="entry name" value="EAL_dom"/>
</dbReference>
<dbReference type="InterPro" id="IPR000160">
    <property type="entry name" value="GGDEF_dom"/>
</dbReference>
<dbReference type="InterPro" id="IPR052155">
    <property type="entry name" value="Biofilm_reg_signaling"/>
</dbReference>
<sequence length="900" mass="98092">MPDDLGLRSGVFRTRRFAYAGAAILLLSIIAIGVSVWRMRADELSSQIDSANRLAIVLGGHVEKSIQAVDLALRSLQEQIGQQGLTGTQDLRQLVETRWSPQALRDFRERLPQATTISIADANGNVLGSTDPRSKGISIADRSYFQEIMARADDALVTSLPLAGKVTGVPAMAFARRLTAPDGAFLGIVLAAVEVDYFRRVFSALESIEDIRVLFLKRDGTMLLHYPDPIDRAGMKVPATSPWYGIVEAGSGSFRAQGIFEPGRRWVVVHVLRDYPFVLNVAITEDVALARWHDSAVITCAGGGILLLCASFFLFACLMQIRRLERSDARLRENGLKLQQSAAELAVSNARFDAALGNIVQGLCMIGQDYRITVANDRFAELYGLTPDEVTAGTPLKRLEDACAARGTLVNAWSQHQLRLTAATVTGVHQLEDGRVISVRLQPMDGGGWMTTHEDITARHRSELQVAHMARHDLLTDLCNRATFAEKIEEAGARLRRWGTTFAVLLLDLDHFKQVNDTLGHPAGDALLCEVARRLNACLRETDALARLGGDEFAILLSDTSDQRGAAIGFSNRILEQLGAPCRIEGQELVISASIGIALAPEHGLDPNELIKNADLALDRAKADGRNGFAIFDAGMLVQATARQQIDAELRRAIAEDELVLYFQPQIAAQTRRMSGAEALLRWHHPGRGIIPPSEFIPIAEETGLIIPIGERVLRCACAAATGWPADTKVAVNLSPVQFRSGALFDTIVRALSESGLPPHRLEVEITESVLLESAASNLDLIKRLRELGISVALDDFGTGYASLSYLMKFPFDTLKIDKYFTMNLMKRKDCEAIVASVIALAGGIGITTVAEGVETEEHFAFLKSAGIDYCQGYLFGRPMPPSELRFDPAARASAKRAAA</sequence>
<dbReference type="RefSeq" id="WP_160140612.1">
    <property type="nucleotide sequence ID" value="NZ_AP018907.1"/>
</dbReference>
<dbReference type="PANTHER" id="PTHR44757">
    <property type="entry name" value="DIGUANYLATE CYCLASE DGCP"/>
    <property type="match status" value="1"/>
</dbReference>
<dbReference type="CDD" id="cd01948">
    <property type="entry name" value="EAL"/>
    <property type="match status" value="1"/>
</dbReference>
<keyword evidence="5 6" id="KW-0472">Membrane</keyword>
<dbReference type="OrthoDB" id="9814202at2"/>
<name>A0A348G338_9HYPH</name>
<dbReference type="SUPFAM" id="SSF141868">
    <property type="entry name" value="EAL domain-like"/>
    <property type="match status" value="1"/>
</dbReference>
<dbReference type="CDD" id="cd12914">
    <property type="entry name" value="PDC1_DGC_like"/>
    <property type="match status" value="1"/>
</dbReference>
<evidence type="ECO:0000259" key="7">
    <source>
        <dbReference type="PROSITE" id="PS50883"/>
    </source>
</evidence>
<dbReference type="SMART" id="SM00091">
    <property type="entry name" value="PAS"/>
    <property type="match status" value="1"/>
</dbReference>
<dbReference type="Pfam" id="PF12860">
    <property type="entry name" value="PAS_7"/>
    <property type="match status" value="1"/>
</dbReference>
<dbReference type="PROSITE" id="PS50887">
    <property type="entry name" value="GGDEF"/>
    <property type="match status" value="1"/>
</dbReference>
<dbReference type="KEGG" id="blag:BLTE_26560"/>
<dbReference type="Gene3D" id="3.20.20.450">
    <property type="entry name" value="EAL domain"/>
    <property type="match status" value="1"/>
</dbReference>
<dbReference type="SUPFAM" id="SSF55785">
    <property type="entry name" value="PYP-like sensor domain (PAS domain)"/>
    <property type="match status" value="1"/>
</dbReference>
<dbReference type="Gene3D" id="3.30.70.270">
    <property type="match status" value="1"/>
</dbReference>
<evidence type="ECO:0000313" key="9">
    <source>
        <dbReference type="EMBL" id="BBF93971.1"/>
    </source>
</evidence>
<feature type="transmembrane region" description="Helical" evidence="6">
    <location>
        <begin position="296"/>
        <end position="318"/>
    </location>
</feature>
<dbReference type="PANTHER" id="PTHR44757:SF2">
    <property type="entry name" value="BIOFILM ARCHITECTURE MAINTENANCE PROTEIN MBAA"/>
    <property type="match status" value="1"/>
</dbReference>
<feature type="domain" description="GGDEF" evidence="8">
    <location>
        <begin position="500"/>
        <end position="634"/>
    </location>
</feature>
<evidence type="ECO:0000256" key="6">
    <source>
        <dbReference type="SAM" id="Phobius"/>
    </source>
</evidence>
<organism evidence="9 10">
    <name type="scientific">Blastochloris tepida</name>
    <dbReference type="NCBI Taxonomy" id="2233851"/>
    <lineage>
        <taxon>Bacteria</taxon>
        <taxon>Pseudomonadati</taxon>
        <taxon>Pseudomonadota</taxon>
        <taxon>Alphaproteobacteria</taxon>
        <taxon>Hyphomicrobiales</taxon>
        <taxon>Blastochloridaceae</taxon>
        <taxon>Blastochloris</taxon>
    </lineage>
</organism>
<feature type="domain" description="EAL" evidence="7">
    <location>
        <begin position="643"/>
        <end position="893"/>
    </location>
</feature>
<gene>
    <name evidence="9" type="ORF">BLTE_26560</name>
</gene>
<feature type="transmembrane region" description="Helical" evidence="6">
    <location>
        <begin position="17"/>
        <end position="37"/>
    </location>
</feature>
<dbReference type="NCBIfam" id="TIGR00254">
    <property type="entry name" value="GGDEF"/>
    <property type="match status" value="1"/>
</dbReference>
<keyword evidence="10" id="KW-1185">Reference proteome</keyword>
<dbReference type="GO" id="GO:0003824">
    <property type="term" value="F:catalytic activity"/>
    <property type="evidence" value="ECO:0007669"/>
    <property type="project" value="UniProtKB-ARBA"/>
</dbReference>
<dbReference type="GO" id="GO:0005886">
    <property type="term" value="C:plasma membrane"/>
    <property type="evidence" value="ECO:0007669"/>
    <property type="project" value="UniProtKB-SubCell"/>
</dbReference>
<dbReference type="InterPro" id="IPR029787">
    <property type="entry name" value="Nucleotide_cyclase"/>
</dbReference>
<dbReference type="PROSITE" id="PS50883">
    <property type="entry name" value="EAL"/>
    <property type="match status" value="1"/>
</dbReference>
<dbReference type="AlphaFoldDB" id="A0A348G338"/>
<evidence type="ECO:0000259" key="8">
    <source>
        <dbReference type="PROSITE" id="PS50887"/>
    </source>
</evidence>
<protein>
    <recommendedName>
        <fullName evidence="11">Bifunctional diguanylate cyclase/phosphodiesterase</fullName>
    </recommendedName>
</protein>
<dbReference type="Gene3D" id="3.30.450.20">
    <property type="entry name" value="PAS domain"/>
    <property type="match status" value="3"/>
</dbReference>
<dbReference type="SUPFAM" id="SSF55073">
    <property type="entry name" value="Nucleotide cyclase"/>
    <property type="match status" value="1"/>
</dbReference>
<evidence type="ECO:0000256" key="1">
    <source>
        <dbReference type="ARBA" id="ARBA00004651"/>
    </source>
</evidence>
<dbReference type="InterPro" id="IPR000014">
    <property type="entry name" value="PAS"/>
</dbReference>
<dbReference type="SMART" id="SM00052">
    <property type="entry name" value="EAL"/>
    <property type="match status" value="1"/>
</dbReference>
<dbReference type="Proteomes" id="UP000266934">
    <property type="component" value="Chromosome"/>
</dbReference>
<keyword evidence="3 6" id="KW-0812">Transmembrane</keyword>
<dbReference type="EMBL" id="AP018907">
    <property type="protein sequence ID" value="BBF93971.1"/>
    <property type="molecule type" value="Genomic_DNA"/>
</dbReference>
<evidence type="ECO:0000256" key="2">
    <source>
        <dbReference type="ARBA" id="ARBA00022475"/>
    </source>
</evidence>